<accession>A0ABP7E6U5</accession>
<sequence length="113" mass="11808">MSGVQHFAAGVVMAALVGEVMPDLRQEGRLPWAVVDFSVGVVVMLSLGAWGRRLEDRDRAVARTAGYVLPVGLDLGDSILARPDPCPCGNQAPAIHVTGRTADILTFPAAAGD</sequence>
<keyword evidence="1" id="KW-1133">Transmembrane helix</keyword>
<dbReference type="Proteomes" id="UP001500051">
    <property type="component" value="Unassembled WGS sequence"/>
</dbReference>
<proteinExistence type="predicted"/>
<keyword evidence="1" id="KW-0812">Transmembrane</keyword>
<comment type="caution">
    <text evidence="2">The sequence shown here is derived from an EMBL/GenBank/DDBJ whole genome shotgun (WGS) entry which is preliminary data.</text>
</comment>
<gene>
    <name evidence="2" type="ORF">GCM10022204_36560</name>
</gene>
<dbReference type="EMBL" id="BAAAYX010000019">
    <property type="protein sequence ID" value="GAA3714149.1"/>
    <property type="molecule type" value="Genomic_DNA"/>
</dbReference>
<protein>
    <submittedName>
        <fullName evidence="2">Uncharacterized protein</fullName>
    </submittedName>
</protein>
<keyword evidence="1" id="KW-0472">Membrane</keyword>
<keyword evidence="3" id="KW-1185">Reference proteome</keyword>
<evidence type="ECO:0000313" key="3">
    <source>
        <dbReference type="Proteomes" id="UP001500051"/>
    </source>
</evidence>
<feature type="transmembrane region" description="Helical" evidence="1">
    <location>
        <begin position="32"/>
        <end position="50"/>
    </location>
</feature>
<reference evidence="3" key="1">
    <citation type="journal article" date="2019" name="Int. J. Syst. Evol. Microbiol.">
        <title>The Global Catalogue of Microorganisms (GCM) 10K type strain sequencing project: providing services to taxonomists for standard genome sequencing and annotation.</title>
        <authorList>
            <consortium name="The Broad Institute Genomics Platform"/>
            <consortium name="The Broad Institute Genome Sequencing Center for Infectious Disease"/>
            <person name="Wu L."/>
            <person name="Ma J."/>
        </authorList>
    </citation>
    <scope>NUCLEOTIDE SEQUENCE [LARGE SCALE GENOMIC DNA]</scope>
    <source>
        <strain evidence="3">JCM 16548</strain>
    </source>
</reference>
<evidence type="ECO:0000256" key="1">
    <source>
        <dbReference type="SAM" id="Phobius"/>
    </source>
</evidence>
<dbReference type="RefSeq" id="WP_344813897.1">
    <property type="nucleotide sequence ID" value="NZ_BAAAYX010000019.1"/>
</dbReference>
<evidence type="ECO:0000313" key="2">
    <source>
        <dbReference type="EMBL" id="GAA3714149.1"/>
    </source>
</evidence>
<name>A0ABP7E6U5_9ACTN</name>
<organism evidence="2 3">
    <name type="scientific">Microlunatus aurantiacus</name>
    <dbReference type="NCBI Taxonomy" id="446786"/>
    <lineage>
        <taxon>Bacteria</taxon>
        <taxon>Bacillati</taxon>
        <taxon>Actinomycetota</taxon>
        <taxon>Actinomycetes</taxon>
        <taxon>Propionibacteriales</taxon>
        <taxon>Propionibacteriaceae</taxon>
        <taxon>Microlunatus</taxon>
    </lineage>
</organism>